<dbReference type="Gene3D" id="2.40.160.210">
    <property type="entry name" value="Acyl-CoA thioesterase, double hotdog domain"/>
    <property type="match status" value="1"/>
</dbReference>
<dbReference type="Pfam" id="PF20789">
    <property type="entry name" value="4HBT_3C"/>
    <property type="match status" value="1"/>
</dbReference>
<evidence type="ECO:0000313" key="5">
    <source>
        <dbReference type="EMBL" id="QNL94925.1"/>
    </source>
</evidence>
<keyword evidence="6" id="KW-1185">Reference proteome</keyword>
<proteinExistence type="predicted"/>
<evidence type="ECO:0000259" key="3">
    <source>
        <dbReference type="Pfam" id="PF20789"/>
    </source>
</evidence>
<protein>
    <submittedName>
        <fullName evidence="4">Thioesterase family protein</fullName>
    </submittedName>
</protein>
<evidence type="ECO:0000313" key="4">
    <source>
        <dbReference type="EMBL" id="MBC9227507.1"/>
    </source>
</evidence>
<dbReference type="SUPFAM" id="SSF54637">
    <property type="entry name" value="Thioesterase/thiol ester dehydrase-isomerase"/>
    <property type="match status" value="1"/>
</dbReference>
<evidence type="ECO:0000313" key="7">
    <source>
        <dbReference type="Proteomes" id="UP000620591"/>
    </source>
</evidence>
<evidence type="ECO:0000259" key="2">
    <source>
        <dbReference type="Pfam" id="PF13622"/>
    </source>
</evidence>
<feature type="domain" description="Acyl-CoA thioesterase-like C-terminal" evidence="3">
    <location>
        <begin position="155"/>
        <end position="277"/>
    </location>
</feature>
<dbReference type="RefSeq" id="WP_154595758.1">
    <property type="nucleotide sequence ID" value="NZ_CP060587.1"/>
</dbReference>
<dbReference type="InterPro" id="IPR049449">
    <property type="entry name" value="TesB_ACOT8-like_N"/>
</dbReference>
<dbReference type="InterPro" id="IPR049450">
    <property type="entry name" value="ACOT8-like_C"/>
</dbReference>
<dbReference type="EMBL" id="CP060587">
    <property type="protein sequence ID" value="QNL94925.1"/>
    <property type="molecule type" value="Genomic_DNA"/>
</dbReference>
<dbReference type="InterPro" id="IPR029069">
    <property type="entry name" value="HotDog_dom_sf"/>
</dbReference>
<dbReference type="Proteomes" id="UP000515871">
    <property type="component" value="Chromosome"/>
</dbReference>
<name>A0A8I0EXY3_9ACTN</name>
<evidence type="ECO:0000313" key="6">
    <source>
        <dbReference type="Proteomes" id="UP000515871"/>
    </source>
</evidence>
<dbReference type="InterPro" id="IPR042171">
    <property type="entry name" value="Acyl-CoA_hotdog"/>
</dbReference>
<dbReference type="AlphaFoldDB" id="A0A8I0EXY3"/>
<accession>A0A8I0EXY3</accession>
<sequence length="281" mass="30455">MRTDMLGFEGCYRRIDHHRDEQSHVSEVFIPSAAAIGPWSNDHQHGGPVGALLTRSMRRLPHGAPGRIARTTVEILGPIAMAPIEVTARVVRPGRKVELLSAVAHQRSEAGTRPVAQASAWWLRTDESPEVVHSPEPRLAAPTDEELARGEEGVPASWRRGFVGSLRWAVRTRIGQIDGPAIAWASMPYPLVEGEDGDDLERCIAIADAANGVGSRLNPKDWVFMNTELTVHLAQPPAGEWTGMVAESWIGEDAVGMSSAVLSDLTGPVGRVAQSLLLERL</sequence>
<evidence type="ECO:0000256" key="1">
    <source>
        <dbReference type="SAM" id="MobiDB-lite"/>
    </source>
</evidence>
<dbReference type="Pfam" id="PF13622">
    <property type="entry name" value="4HBT_3"/>
    <property type="match status" value="1"/>
</dbReference>
<gene>
    <name evidence="5" type="ORF">H9L21_02915</name>
    <name evidence="4" type="ORF">IBG24_14405</name>
</gene>
<dbReference type="Proteomes" id="UP000620591">
    <property type="component" value="Unassembled WGS sequence"/>
</dbReference>
<organism evidence="4 7">
    <name type="scientific">Aeromicrobium senzhongii</name>
    <dbReference type="NCBI Taxonomy" id="2663859"/>
    <lineage>
        <taxon>Bacteria</taxon>
        <taxon>Bacillati</taxon>
        <taxon>Actinomycetota</taxon>
        <taxon>Actinomycetes</taxon>
        <taxon>Propionibacteriales</taxon>
        <taxon>Nocardioidaceae</taxon>
        <taxon>Aeromicrobium</taxon>
    </lineage>
</organism>
<reference evidence="4" key="1">
    <citation type="submission" date="2020-09" db="EMBL/GenBank/DDBJ databases">
        <title>Novel species in genus Aeromicrobium.</title>
        <authorList>
            <person name="Zhang G."/>
        </authorList>
    </citation>
    <scope>NUCLEOTIDE SEQUENCE</scope>
    <source>
        <strain evidence="5">Zg-629</strain>
        <strain evidence="6">zg-629</strain>
        <strain evidence="4">Zg-636</strain>
    </source>
</reference>
<feature type="region of interest" description="Disordered" evidence="1">
    <location>
        <begin position="133"/>
        <end position="152"/>
    </location>
</feature>
<feature type="domain" description="Acyl-CoA thioesterase-like N-terminal HotDog" evidence="2">
    <location>
        <begin position="37"/>
        <end position="122"/>
    </location>
</feature>
<dbReference type="EMBL" id="JACTVM010000004">
    <property type="protein sequence ID" value="MBC9227507.1"/>
    <property type="molecule type" value="Genomic_DNA"/>
</dbReference>